<dbReference type="GO" id="GO:0006272">
    <property type="term" value="P:leading strand elongation"/>
    <property type="evidence" value="ECO:0007669"/>
    <property type="project" value="TreeGrafter"/>
</dbReference>
<dbReference type="InterPro" id="IPR024647">
    <property type="entry name" value="DNA_pol_a_cat_su_N"/>
</dbReference>
<name>A0A418B955_9STRA</name>
<dbReference type="GO" id="GO:0003682">
    <property type="term" value="F:chromatin binding"/>
    <property type="evidence" value="ECO:0007669"/>
    <property type="project" value="TreeGrafter"/>
</dbReference>
<dbReference type="SUPFAM" id="SSF48340">
    <property type="entry name" value="Interferon-induced guanylate-binding protein 1 (GBP1), C-terminal domain"/>
    <property type="match status" value="1"/>
</dbReference>
<dbReference type="InterPro" id="IPR030386">
    <property type="entry name" value="G_GB1_RHD3_dom"/>
</dbReference>
<feature type="region of interest" description="Disordered" evidence="10">
    <location>
        <begin position="936"/>
        <end position="969"/>
    </location>
</feature>
<proteinExistence type="inferred from homology"/>
<dbReference type="SUPFAM" id="SSF53098">
    <property type="entry name" value="Ribonuclease H-like"/>
    <property type="match status" value="1"/>
</dbReference>
<dbReference type="Gene3D" id="3.30.70.2820">
    <property type="match status" value="1"/>
</dbReference>
<dbReference type="Gene3D" id="1.10.132.60">
    <property type="entry name" value="DNA polymerase family B, C-terminal domain"/>
    <property type="match status" value="1"/>
</dbReference>
<dbReference type="VEuPathDB" id="FungiDB:H310_02859"/>
<evidence type="ECO:0000256" key="5">
    <source>
        <dbReference type="ARBA" id="ARBA00022932"/>
    </source>
</evidence>
<dbReference type="Pfam" id="PF00136">
    <property type="entry name" value="DNA_pol_B"/>
    <property type="match status" value="1"/>
</dbReference>
<comment type="caution">
    <text evidence="12">The sequence shown here is derived from an EMBL/GenBank/DDBJ whole genome shotgun (WGS) entry which is preliminary data.</text>
</comment>
<dbReference type="GO" id="GO:0003688">
    <property type="term" value="F:DNA replication origin binding"/>
    <property type="evidence" value="ECO:0007669"/>
    <property type="project" value="TreeGrafter"/>
</dbReference>
<dbReference type="Pfam" id="PF02841">
    <property type="entry name" value="GBP_C"/>
    <property type="match status" value="1"/>
</dbReference>
<accession>A0A418B955</accession>
<sequence>MSLSPLFASQVNTGQSLPQRMSSPNTKVRFRRTGKSFFLNQMCRSKDLAVVQSNDGFVVGPTTESCTRGIWIWDADQRNARGEKVLLMDTEGIASTDNDETYDAKIFSLGLLLSSVFVFNTMGVIDEGAIDRLFLVSELTKHVCVHQHGTADDEKLSLSNAIDDEQLASANEASLAPHFPPFVWLLRDFLLDIQENGETLTPNVYLERSLQRREGTSKRNEERNRIRQSLRTLFTQRECVTLIRPATDEDKLRNASELTDDELRPEFVVQMRVIRERLLEIAHPKRVLNQVIDGTKLAHIVQNYVATMNNGAVPDIKAAWDYVSDVTCEAAYFHSLDEYKAIMATNTSMAQQEFERVYKEAQDAALNVFKKESVEGEARKRCFQNLKTAIAQDRTQQINALQVKSTEFCTEVVSRLAHEYIKQPIERGDWDGSKGTIDLCHRLSPFFAAYDLEGDGPSKTKVLVQFAKVDMLTILELLFSRMTHLHDTLLESTKMAADDMIREGESVRRAQEQELHQLQVQVARLQGVVSTLEEKLDNANESVTALKQTNQHAQEQLESAEAKRAALRSELDLVKDQHAVLALDNVKLTSQLDHANQATEQAIADRNAIQHNLTADLNEERAERKKERETAISNLAKQAAELHAVQRAFKACSAELEEANRATVLVSKERDLLSAKIKSHLEVHEDTIDQLNEMKISHDAFADEKERLTLRCERLEQQLGDIGVLAQAIGIVIEEKAALQERLGELHEKISTLPDFYQRQVFCAEEPVPDFFEALTKFIGQTSRASGSGGRSSALSEIRRLREAKLNGGDDDVDPKKISRIDTYDAKESSIYQELNEEEYNELVRKRREELPFVEDDEGGMGYYDDGEEQYFEDDGDMDEELVEPDDLDPNSKKRQSSGALSSAYVKRAKRMQRAKLGTGTEQKITHMFFSKTNDKPRTTEKVLSTTVDSQADDDASSHDKPSIGGLHVGSVPSNEVGEWWNTTDVAVEESTTPIDTSTDGDLQIFWTDAVEVRDRPGKLYLIGKVALSNWFKSCCVIVNNLQRYLYVVPRVPTEKQGLYPTMADLPKEAQQELWMNMHKDISSLLIPSCITDRKDQQAFRTKLVERYYAFELPDLPRGKNTYLKVKYPAKYAAPSPDVCAKGRSSFVRICGGTVRPLETFLIRRKLLGPCWLQIQGAKRVMTNHQSYCKVEYETSSPINVVPVHGIPSPPLTVLSLSIKTCCNPHSHKHEVVAFSAVTETNINPEGGSKGKGKISHFSGIRPFMADSQRFPESYGPAAMANERFRTPQSLSIEMNEKALLNFLLARVQREDPDVIVGHNLQGYTLDVLMSRMDNFKMGGMWSRLTRLRRGLLAPMNQGEGWNEYRLDDMSNGRLFCDTFVAAKELLTSQSTYSLSHLVSTQLNKSRVEVEMTDIPAILASGPDNFVKLIQHTLDDAMFVLHLMHKLEVIPLSKQLANLCGYLWTRTLQANKRAERIEYLLLHEFDRPKSKFIVPEKFRDNKPKSGKKREPAGYAGGMVFAPKKGLYDNFVVLLDFMSLYPSIIREYNICFTTVERNLNVANEKPSGPRNLEDDDEDADGEVIVTVENDVPALPSASCAEGILPQVIKRLLESRKLVKQQLKAELKAGNIEKSLTLDIRQKAIKLTANSMYGCLGFRYSRFYAKPIAALITSTGRQTLQRAQEVAEQECGYDVIYGDTDSIMVDSRSDKLEDAKRIGREIQVQCNKHFKLLELEVDYIFKTILLLNKKKYASLVVKEHNGGVVVGNNILDFILSGIGRDEVVEKIHEYLQSVGENMRAGKEPITQYVITKSLNKAPEQYPDKAKQVRDESQGKAIGVGTQIPYVICKEEEPGSQRRAYHPDEVSRSQGKLNVDIEWYLEAQQSLRGRRGDACSVTGCRGTVCMEYSDTALYTQLKYYESLVNVNHALENIQKENSRQLGQEIAVGAIPESHMALFGKLCQQIREVPTGSATLNTLSTKLIILC</sequence>
<dbReference type="EMBL" id="QUSY01000019">
    <property type="protein sequence ID" value="RHY34739.1"/>
    <property type="molecule type" value="Genomic_DNA"/>
</dbReference>
<dbReference type="SMART" id="SM00486">
    <property type="entry name" value="POLBc"/>
    <property type="match status" value="1"/>
</dbReference>
<protein>
    <recommendedName>
        <fullName evidence="8">DNA polymerase</fullName>
        <ecNumber evidence="8">2.7.7.7</ecNumber>
    </recommendedName>
</protein>
<dbReference type="GO" id="GO:1902975">
    <property type="term" value="P:mitotic DNA replication initiation"/>
    <property type="evidence" value="ECO:0007669"/>
    <property type="project" value="TreeGrafter"/>
</dbReference>
<evidence type="ECO:0000256" key="1">
    <source>
        <dbReference type="ARBA" id="ARBA00005755"/>
    </source>
</evidence>
<dbReference type="GO" id="GO:0005525">
    <property type="term" value="F:GTP binding"/>
    <property type="evidence" value="ECO:0007669"/>
    <property type="project" value="UniProtKB-KW"/>
</dbReference>
<dbReference type="Proteomes" id="UP000285060">
    <property type="component" value="Unassembled WGS sequence"/>
</dbReference>
<evidence type="ECO:0000256" key="8">
    <source>
        <dbReference type="RuleBase" id="RU000442"/>
    </source>
</evidence>
<dbReference type="InterPro" id="IPR023211">
    <property type="entry name" value="DNA_pol_palm_dom_sf"/>
</dbReference>
<dbReference type="VEuPathDB" id="FungiDB:H310_02857"/>
<dbReference type="InterPro" id="IPR042087">
    <property type="entry name" value="DNA_pol_B_thumb"/>
</dbReference>
<evidence type="ECO:0000256" key="6">
    <source>
        <dbReference type="ARBA" id="ARBA00023134"/>
    </source>
</evidence>
<dbReference type="EC" id="2.7.7.7" evidence="8"/>
<keyword evidence="4" id="KW-0547">Nucleotide-binding</keyword>
<evidence type="ECO:0000256" key="7">
    <source>
        <dbReference type="PROSITE-ProRule" id="PRU01052"/>
    </source>
</evidence>
<dbReference type="Gene3D" id="3.30.420.10">
    <property type="entry name" value="Ribonuclease H-like superfamily/Ribonuclease H"/>
    <property type="match status" value="1"/>
</dbReference>
<evidence type="ECO:0000256" key="3">
    <source>
        <dbReference type="ARBA" id="ARBA00022695"/>
    </source>
</evidence>
<feature type="compositionally biased region" description="Acidic residues" evidence="10">
    <location>
        <begin position="880"/>
        <end position="889"/>
    </location>
</feature>
<dbReference type="InterPro" id="IPR017964">
    <property type="entry name" value="DNA-dir_DNA_pol_B_CS"/>
</dbReference>
<dbReference type="NCBIfam" id="TIGR00592">
    <property type="entry name" value="pol2"/>
    <property type="match status" value="1"/>
</dbReference>
<evidence type="ECO:0000256" key="10">
    <source>
        <dbReference type="SAM" id="MobiDB-lite"/>
    </source>
</evidence>
<evidence type="ECO:0000259" key="11">
    <source>
        <dbReference type="PROSITE" id="PS51715"/>
    </source>
</evidence>
<dbReference type="PANTHER" id="PTHR45861">
    <property type="entry name" value="DNA POLYMERASE ALPHA CATALYTIC SUBUNIT"/>
    <property type="match status" value="1"/>
</dbReference>
<dbReference type="PROSITE" id="PS00116">
    <property type="entry name" value="DNA_POLYMERASE_B"/>
    <property type="match status" value="1"/>
</dbReference>
<dbReference type="InterPro" id="IPR012337">
    <property type="entry name" value="RNaseH-like_sf"/>
</dbReference>
<dbReference type="GO" id="GO:0003697">
    <property type="term" value="F:single-stranded DNA binding"/>
    <property type="evidence" value="ECO:0007669"/>
    <property type="project" value="TreeGrafter"/>
</dbReference>
<dbReference type="Gene3D" id="1.10.3200.20">
    <property type="entry name" value="DNA Polymerase alpha, zinc finger"/>
    <property type="match status" value="1"/>
</dbReference>
<keyword evidence="5 8" id="KW-0239">DNA-directed DNA polymerase</keyword>
<evidence type="ECO:0000313" key="13">
    <source>
        <dbReference type="Proteomes" id="UP000285060"/>
    </source>
</evidence>
<dbReference type="SUPFAM" id="SSF52540">
    <property type="entry name" value="P-loop containing nucleoside triphosphate hydrolases"/>
    <property type="match status" value="1"/>
</dbReference>
<dbReference type="InterPro" id="IPR003191">
    <property type="entry name" value="Guanylate-bd/ATL_C"/>
</dbReference>
<dbReference type="GO" id="GO:0003887">
    <property type="term" value="F:DNA-directed DNA polymerase activity"/>
    <property type="evidence" value="ECO:0007669"/>
    <property type="project" value="UniProtKB-KW"/>
</dbReference>
<feature type="coiled-coil region" evidence="9">
    <location>
        <begin position="501"/>
        <end position="577"/>
    </location>
</feature>
<dbReference type="GO" id="GO:0006273">
    <property type="term" value="P:lagging strand elongation"/>
    <property type="evidence" value="ECO:0007669"/>
    <property type="project" value="TreeGrafter"/>
</dbReference>
<comment type="catalytic activity">
    <reaction evidence="8">
        <text>DNA(n) + a 2'-deoxyribonucleoside 5'-triphosphate = DNA(n+1) + diphosphate</text>
        <dbReference type="Rhea" id="RHEA:22508"/>
        <dbReference type="Rhea" id="RHEA-COMP:17339"/>
        <dbReference type="Rhea" id="RHEA-COMP:17340"/>
        <dbReference type="ChEBI" id="CHEBI:33019"/>
        <dbReference type="ChEBI" id="CHEBI:61560"/>
        <dbReference type="ChEBI" id="CHEBI:173112"/>
        <dbReference type="EC" id="2.7.7.7"/>
    </reaction>
</comment>
<dbReference type="PROSITE" id="PS51715">
    <property type="entry name" value="G_GB1_RHD3"/>
    <property type="match status" value="1"/>
</dbReference>
<dbReference type="CDD" id="cd05776">
    <property type="entry name" value="DNA_polB_alpha_exo"/>
    <property type="match status" value="1"/>
</dbReference>
<dbReference type="InterPro" id="IPR006172">
    <property type="entry name" value="DNA-dir_DNA_pol_B"/>
</dbReference>
<keyword evidence="8" id="KW-0238">DNA-binding</keyword>
<dbReference type="SUPFAM" id="SSF56672">
    <property type="entry name" value="DNA/RNA polymerases"/>
    <property type="match status" value="1"/>
</dbReference>
<dbReference type="InterPro" id="IPR038256">
    <property type="entry name" value="Pol_alpha_znc_sf"/>
</dbReference>
<feature type="region of interest" description="Disordered" evidence="10">
    <location>
        <begin position="880"/>
        <end position="905"/>
    </location>
</feature>
<keyword evidence="9" id="KW-0175">Coiled coil</keyword>
<dbReference type="Gene3D" id="3.90.1600.10">
    <property type="entry name" value="Palm domain of DNA polymerase"/>
    <property type="match status" value="1"/>
</dbReference>
<comment type="similarity">
    <text evidence="1 8">Belongs to the DNA polymerase type-B family.</text>
</comment>
<keyword evidence="2 8" id="KW-0808">Transferase</keyword>
<gene>
    <name evidence="12" type="ORF">DYB32_000688</name>
</gene>
<dbReference type="InterPro" id="IPR006134">
    <property type="entry name" value="DNA-dir_DNA_pol_B_multi_dom"/>
</dbReference>
<evidence type="ECO:0000313" key="12">
    <source>
        <dbReference type="EMBL" id="RHY34739.1"/>
    </source>
</evidence>
<dbReference type="Gene3D" id="2.40.50.730">
    <property type="match status" value="1"/>
</dbReference>
<dbReference type="InterPro" id="IPR027417">
    <property type="entry name" value="P-loop_NTPase"/>
</dbReference>
<dbReference type="InterPro" id="IPR006133">
    <property type="entry name" value="DNA-dir_DNA_pol_B_exonuc"/>
</dbReference>
<dbReference type="PRINTS" id="PR00106">
    <property type="entry name" value="DNAPOLB"/>
</dbReference>
<dbReference type="Pfam" id="PF03104">
    <property type="entry name" value="DNA_pol_B_exo1"/>
    <property type="match status" value="1"/>
</dbReference>
<evidence type="ECO:0000256" key="4">
    <source>
        <dbReference type="ARBA" id="ARBA00022741"/>
    </source>
</evidence>
<reference evidence="12 13" key="1">
    <citation type="submission" date="2018-08" db="EMBL/GenBank/DDBJ databases">
        <title>Aphanomyces genome sequencing and annotation.</title>
        <authorList>
            <person name="Minardi D."/>
            <person name="Oidtmann B."/>
            <person name="Van Der Giezen M."/>
            <person name="Studholme D.J."/>
        </authorList>
    </citation>
    <scope>NUCLEOTIDE SEQUENCE [LARGE SCALE GENOMIC DNA]</scope>
    <source>
        <strain evidence="12 13">NJM0002</strain>
    </source>
</reference>
<organism evidence="12 13">
    <name type="scientific">Aphanomyces invadans</name>
    <dbReference type="NCBI Taxonomy" id="157072"/>
    <lineage>
        <taxon>Eukaryota</taxon>
        <taxon>Sar</taxon>
        <taxon>Stramenopiles</taxon>
        <taxon>Oomycota</taxon>
        <taxon>Saprolegniomycetes</taxon>
        <taxon>Saprolegniales</taxon>
        <taxon>Verrucalvaceae</taxon>
        <taxon>Aphanomyces</taxon>
    </lineage>
</organism>
<keyword evidence="13" id="KW-1185">Reference proteome</keyword>
<feature type="domain" description="GB1/RHD3-type G" evidence="11">
    <location>
        <begin position="1"/>
        <end position="296"/>
    </location>
</feature>
<keyword evidence="8" id="KW-0235">DNA replication</keyword>
<dbReference type="Gene3D" id="6.10.10.100">
    <property type="match status" value="1"/>
</dbReference>
<dbReference type="GO" id="GO:0003924">
    <property type="term" value="F:GTPase activity"/>
    <property type="evidence" value="ECO:0007669"/>
    <property type="project" value="InterPro"/>
</dbReference>
<keyword evidence="3 8" id="KW-0548">Nucleotidyltransferase</keyword>
<dbReference type="InterPro" id="IPR036543">
    <property type="entry name" value="Guanylate-bd_C_sf"/>
</dbReference>
<feature type="coiled-coil region" evidence="9">
    <location>
        <begin position="610"/>
        <end position="662"/>
    </location>
</feature>
<keyword evidence="6" id="KW-0342">GTP-binding</keyword>
<dbReference type="InterPro" id="IPR015894">
    <property type="entry name" value="Guanylate-bd_N"/>
</dbReference>
<dbReference type="Pfam" id="PF12254">
    <property type="entry name" value="DNA_pol_alpha_N"/>
    <property type="match status" value="1"/>
</dbReference>
<dbReference type="Gene3D" id="3.40.50.300">
    <property type="entry name" value="P-loop containing nucleotide triphosphate hydrolases"/>
    <property type="match status" value="1"/>
</dbReference>
<evidence type="ECO:0000256" key="9">
    <source>
        <dbReference type="SAM" id="Coils"/>
    </source>
</evidence>
<dbReference type="Gene3D" id="1.20.1000.10">
    <property type="entry name" value="Guanylate-binding protein, C-terminal domain"/>
    <property type="match status" value="1"/>
</dbReference>
<dbReference type="Pfam" id="PF02263">
    <property type="entry name" value="GBP"/>
    <property type="match status" value="1"/>
</dbReference>
<dbReference type="Gene3D" id="1.10.287.690">
    <property type="entry name" value="Helix hairpin bin"/>
    <property type="match status" value="1"/>
</dbReference>
<dbReference type="PANTHER" id="PTHR45861:SF1">
    <property type="entry name" value="DNA POLYMERASE ALPHA CATALYTIC SUBUNIT"/>
    <property type="match status" value="1"/>
</dbReference>
<dbReference type="InterPro" id="IPR043502">
    <property type="entry name" value="DNA/RNA_pol_sf"/>
</dbReference>
<dbReference type="InterPro" id="IPR036397">
    <property type="entry name" value="RNaseH_sf"/>
</dbReference>
<comment type="similarity">
    <text evidence="7">Belongs to the TRAFAC class dynamin-like GTPase superfamily. GB1/RHD3 GTPase family.</text>
</comment>
<dbReference type="GO" id="GO:0005658">
    <property type="term" value="C:alpha DNA polymerase:primase complex"/>
    <property type="evidence" value="ECO:0007669"/>
    <property type="project" value="TreeGrafter"/>
</dbReference>
<evidence type="ECO:0000256" key="2">
    <source>
        <dbReference type="ARBA" id="ARBA00022679"/>
    </source>
</evidence>